<organism evidence="1 2">
    <name type="scientific">Gossypium davidsonii</name>
    <name type="common">Davidson's cotton</name>
    <name type="synonym">Gossypium klotzschianum subsp. davidsonii</name>
    <dbReference type="NCBI Taxonomy" id="34287"/>
    <lineage>
        <taxon>Eukaryota</taxon>
        <taxon>Viridiplantae</taxon>
        <taxon>Streptophyta</taxon>
        <taxon>Embryophyta</taxon>
        <taxon>Tracheophyta</taxon>
        <taxon>Spermatophyta</taxon>
        <taxon>Magnoliopsida</taxon>
        <taxon>eudicotyledons</taxon>
        <taxon>Gunneridae</taxon>
        <taxon>Pentapetalae</taxon>
        <taxon>rosids</taxon>
        <taxon>malvids</taxon>
        <taxon>Malvales</taxon>
        <taxon>Malvaceae</taxon>
        <taxon>Malvoideae</taxon>
        <taxon>Gossypium</taxon>
    </lineage>
</organism>
<feature type="non-terminal residue" evidence="1">
    <location>
        <position position="1"/>
    </location>
</feature>
<reference evidence="1 2" key="1">
    <citation type="journal article" date="2019" name="Genome Biol. Evol.">
        <title>Insights into the evolution of the New World diploid cottons (Gossypium, subgenus Houzingenia) based on genome sequencing.</title>
        <authorList>
            <person name="Grover C.E."/>
            <person name="Arick M.A. 2nd"/>
            <person name="Thrash A."/>
            <person name="Conover J.L."/>
            <person name="Sanders W.S."/>
            <person name="Peterson D.G."/>
            <person name="Frelichowski J.E."/>
            <person name="Scheffler J.A."/>
            <person name="Scheffler B.E."/>
            <person name="Wendel J.F."/>
        </authorList>
    </citation>
    <scope>NUCLEOTIDE SEQUENCE [LARGE SCALE GENOMIC DNA]</scope>
    <source>
        <strain evidence="1">27</strain>
        <tissue evidence="1">Leaf</tissue>
    </source>
</reference>
<keyword evidence="2" id="KW-1185">Reference proteome</keyword>
<evidence type="ECO:0000313" key="1">
    <source>
        <dbReference type="EMBL" id="MBA0627105.1"/>
    </source>
</evidence>
<evidence type="ECO:0000313" key="2">
    <source>
        <dbReference type="Proteomes" id="UP000593561"/>
    </source>
</evidence>
<protein>
    <submittedName>
        <fullName evidence="1">Uncharacterized protein</fullName>
    </submittedName>
</protein>
<name>A0A7J8SMN6_GOSDV</name>
<sequence length="47" mass="5381">GKSRPKIGPKGVIDGQQDARCPYFFRLRRGREMPRANVRVPRATTLK</sequence>
<dbReference type="Proteomes" id="UP000593561">
    <property type="component" value="Unassembled WGS sequence"/>
</dbReference>
<gene>
    <name evidence="1" type="ORF">Godav_004654</name>
</gene>
<comment type="caution">
    <text evidence="1">The sequence shown here is derived from an EMBL/GenBank/DDBJ whole genome shotgun (WGS) entry which is preliminary data.</text>
</comment>
<dbReference type="EMBL" id="JABFAC010000010">
    <property type="protein sequence ID" value="MBA0627105.1"/>
    <property type="molecule type" value="Genomic_DNA"/>
</dbReference>
<proteinExistence type="predicted"/>
<dbReference type="AlphaFoldDB" id="A0A7J8SMN6"/>
<accession>A0A7J8SMN6</accession>